<evidence type="ECO:0000256" key="7">
    <source>
        <dbReference type="ARBA" id="ARBA00022946"/>
    </source>
</evidence>
<dbReference type="GO" id="GO:0015095">
    <property type="term" value="F:magnesium ion transmembrane transporter activity"/>
    <property type="evidence" value="ECO:0007669"/>
    <property type="project" value="TreeGrafter"/>
</dbReference>
<comment type="similarity">
    <text evidence="2">Belongs to the CorA metal ion transporter (MIT) (TC 1.A.35) family.</text>
</comment>
<dbReference type="GO" id="GO:0045016">
    <property type="term" value="P:mitochondrial magnesium ion transmembrane transport"/>
    <property type="evidence" value="ECO:0007669"/>
    <property type="project" value="TreeGrafter"/>
</dbReference>
<comment type="function">
    <text evidence="13">High-conductance magnesium-selective channel that mediates the influx of magnesium into the mitochondrial matrix. Essential for the splicing of mRNA group II introns in mitochondria by affecting mitochondrial magnesium concentrations, which are critical for group II intron splicing. It also suppresses a variety of mitochondrial intron mutations and its absence may disturb the assembly of mitochondrial membrane complexes.</text>
</comment>
<evidence type="ECO:0000256" key="15">
    <source>
        <dbReference type="SAM" id="Phobius"/>
    </source>
</evidence>
<dbReference type="PANTHER" id="PTHR13890">
    <property type="entry name" value="RNA SPLICING PROTEIN MRS2, MITOCHONDRIAL"/>
    <property type="match status" value="1"/>
</dbReference>
<dbReference type="OrthoDB" id="10251508at2759"/>
<evidence type="ECO:0000256" key="9">
    <source>
        <dbReference type="ARBA" id="ARBA00023065"/>
    </source>
</evidence>
<keyword evidence="8 15" id="KW-1133">Transmembrane helix</keyword>
<dbReference type="InterPro" id="IPR039204">
    <property type="entry name" value="MRS2-like"/>
</dbReference>
<dbReference type="InterPro" id="IPR045863">
    <property type="entry name" value="CorA_TM1_TM2"/>
</dbReference>
<keyword evidence="6" id="KW-0460">Magnesium</keyword>
<evidence type="ECO:0000256" key="5">
    <source>
        <dbReference type="ARBA" id="ARBA00022792"/>
    </source>
</evidence>
<keyword evidence="17" id="KW-1185">Reference proteome</keyword>
<sequence>MLLESYYKQCDEIVQQSETLINDIKSTEEIVNIILDANRNSLMVYELKITIYTLGFTVATLLPAFYGMNLKNYLEEDKYAFAGVIGLSFFSGMAMVLYAFRKLRFVQKMTTISAKQLDHFNDKMKSKVMDDVSGNAASASDTTKRQGTSVMGRFRFGKKRVFGLKKQNKDQKDMIWKWLINEKHIKR</sequence>
<gene>
    <name evidence="16" type="ORF">Amon01_000927800</name>
</gene>
<keyword evidence="5" id="KW-0999">Mitochondrion inner membrane</keyword>
<comment type="subunit">
    <text evidence="14">Homopentamer. Forms homooligomers. Interacts with MFM1.</text>
</comment>
<evidence type="ECO:0000256" key="12">
    <source>
        <dbReference type="ARBA" id="ARBA00043036"/>
    </source>
</evidence>
<evidence type="ECO:0000256" key="14">
    <source>
        <dbReference type="ARBA" id="ARBA00046701"/>
    </source>
</evidence>
<evidence type="ECO:0000256" key="6">
    <source>
        <dbReference type="ARBA" id="ARBA00022842"/>
    </source>
</evidence>
<evidence type="ECO:0000256" key="2">
    <source>
        <dbReference type="ARBA" id="ARBA00009765"/>
    </source>
</evidence>
<evidence type="ECO:0000256" key="1">
    <source>
        <dbReference type="ARBA" id="ARBA00004448"/>
    </source>
</evidence>
<evidence type="ECO:0000256" key="3">
    <source>
        <dbReference type="ARBA" id="ARBA00022448"/>
    </source>
</evidence>
<evidence type="ECO:0000256" key="11">
    <source>
        <dbReference type="ARBA" id="ARBA00023136"/>
    </source>
</evidence>
<dbReference type="GO" id="GO:0005743">
    <property type="term" value="C:mitochondrial inner membrane"/>
    <property type="evidence" value="ECO:0007669"/>
    <property type="project" value="UniProtKB-SubCell"/>
</dbReference>
<keyword evidence="11 15" id="KW-0472">Membrane</keyword>
<keyword evidence="9" id="KW-0406">Ion transport</keyword>
<dbReference type="Proteomes" id="UP001165063">
    <property type="component" value="Unassembled WGS sequence"/>
</dbReference>
<evidence type="ECO:0000256" key="13">
    <source>
        <dbReference type="ARBA" id="ARBA00046105"/>
    </source>
</evidence>
<keyword evidence="7" id="KW-0809">Transit peptide</keyword>
<name>A0A9W6T3Q3_AMBMO</name>
<keyword evidence="4 15" id="KW-0812">Transmembrane</keyword>
<feature type="transmembrane region" description="Helical" evidence="15">
    <location>
        <begin position="79"/>
        <end position="100"/>
    </location>
</feature>
<proteinExistence type="inferred from homology"/>
<dbReference type="SUPFAM" id="SSF144083">
    <property type="entry name" value="Magnesium transport protein CorA, transmembrane region"/>
    <property type="match status" value="1"/>
</dbReference>
<feature type="transmembrane region" description="Helical" evidence="15">
    <location>
        <begin position="49"/>
        <end position="67"/>
    </location>
</feature>
<evidence type="ECO:0000256" key="4">
    <source>
        <dbReference type="ARBA" id="ARBA00022692"/>
    </source>
</evidence>
<comment type="caution">
    <text evidence="16">The sequence shown here is derived from an EMBL/GenBank/DDBJ whole genome shotgun (WGS) entry which is preliminary data.</text>
</comment>
<comment type="subcellular location">
    <subcellularLocation>
        <location evidence="1">Mitochondrion inner membrane</location>
        <topology evidence="1">Multi-pass membrane protein</topology>
    </subcellularLocation>
</comment>
<organism evidence="16 17">
    <name type="scientific">Ambrosiozyma monospora</name>
    <name type="common">Yeast</name>
    <name type="synonym">Endomycopsis monosporus</name>
    <dbReference type="NCBI Taxonomy" id="43982"/>
    <lineage>
        <taxon>Eukaryota</taxon>
        <taxon>Fungi</taxon>
        <taxon>Dikarya</taxon>
        <taxon>Ascomycota</taxon>
        <taxon>Saccharomycotina</taxon>
        <taxon>Pichiomycetes</taxon>
        <taxon>Pichiales</taxon>
        <taxon>Pichiaceae</taxon>
        <taxon>Ambrosiozyma</taxon>
    </lineage>
</organism>
<evidence type="ECO:0000256" key="8">
    <source>
        <dbReference type="ARBA" id="ARBA00022989"/>
    </source>
</evidence>
<keyword evidence="10" id="KW-0496">Mitochondrion</keyword>
<protein>
    <recommendedName>
        <fullName evidence="12">RNA-splicing protein MRS2</fullName>
    </recommendedName>
</protein>
<dbReference type="Gene3D" id="1.20.58.340">
    <property type="entry name" value="Magnesium transport protein CorA, transmembrane region"/>
    <property type="match status" value="2"/>
</dbReference>
<dbReference type="EMBL" id="BSXU01010215">
    <property type="protein sequence ID" value="GME71370.1"/>
    <property type="molecule type" value="Genomic_DNA"/>
</dbReference>
<dbReference type="PANTHER" id="PTHR13890:SF27">
    <property type="entry name" value="MAGNESIUM TRANSPORTER MRS2, MITOCHONDRIAL"/>
    <property type="match status" value="1"/>
</dbReference>
<evidence type="ECO:0000313" key="16">
    <source>
        <dbReference type="EMBL" id="GME71370.1"/>
    </source>
</evidence>
<evidence type="ECO:0000313" key="17">
    <source>
        <dbReference type="Proteomes" id="UP001165063"/>
    </source>
</evidence>
<evidence type="ECO:0000256" key="10">
    <source>
        <dbReference type="ARBA" id="ARBA00023128"/>
    </source>
</evidence>
<reference evidence="16" key="1">
    <citation type="submission" date="2023-04" db="EMBL/GenBank/DDBJ databases">
        <title>Ambrosiozyma monospora NBRC 1965.</title>
        <authorList>
            <person name="Ichikawa N."/>
            <person name="Sato H."/>
            <person name="Tonouchi N."/>
        </authorList>
    </citation>
    <scope>NUCLEOTIDE SEQUENCE</scope>
    <source>
        <strain evidence="16">NBRC 1965</strain>
    </source>
</reference>
<keyword evidence="3" id="KW-0813">Transport</keyword>
<accession>A0A9W6T3Q3</accession>
<dbReference type="Pfam" id="PF22099">
    <property type="entry name" value="MRS2-like"/>
    <property type="match status" value="1"/>
</dbReference>
<dbReference type="AlphaFoldDB" id="A0A9W6T3Q3"/>